<sequence length="422" mass="45734">MRATAATVTLLLGGLGLAACSSSTTTTPGGTSSTIAKSEYGPITVVQGKDNNGVLPKYAAMWNEKHPDQKVTYKEQSDQADQQLQDLLQNFQQKLTDYDVVSTDVVWTQQLASQGYLQPLTGAYKLDESGVIPAVLNTAKYRGIQYAAPSSTDSQILYYRKDWLGDRPVPKTYEEMFKLCDIAKSKGAGCYSGQYAKYEGLTVNFSEAVNSAGGTVVNDKGEPTLDTPEAKQGLQTLVDAFKDGDIPKAAITYQEEPGRQAFEAGKLMFYTNWPYQYSLTTTGDQSFAKKNPDALGIAGFPGKSSLGGHNWAISQFSKHKGTALEFLKWYQSEEIQKFGVENASSAPVLSSVYEDQDLAKKFPYLPTLKDSLDNAVPRPGSPYYQAVSTAIQNNAYAALQGSKSVDQALTDMSTAIKQASGS</sequence>
<reference evidence="6" key="1">
    <citation type="submission" date="2018-09" db="EMBL/GenBank/DDBJ databases">
        <authorList>
            <person name="Kim I."/>
        </authorList>
    </citation>
    <scope>NUCLEOTIDE SEQUENCE [LARGE SCALE GENOMIC DNA]</scope>
    <source>
        <strain evidence="6">DD4a</strain>
    </source>
</reference>
<dbReference type="InterPro" id="IPR006059">
    <property type="entry name" value="SBP"/>
</dbReference>
<evidence type="ECO:0000313" key="5">
    <source>
        <dbReference type="EMBL" id="RIX26663.1"/>
    </source>
</evidence>
<dbReference type="GO" id="GO:0015768">
    <property type="term" value="P:maltose transport"/>
    <property type="evidence" value="ECO:0007669"/>
    <property type="project" value="TreeGrafter"/>
</dbReference>
<dbReference type="AlphaFoldDB" id="A0A3A1TTH9"/>
<dbReference type="PROSITE" id="PS51257">
    <property type="entry name" value="PROKAR_LIPOPROTEIN"/>
    <property type="match status" value="1"/>
</dbReference>
<evidence type="ECO:0000313" key="6">
    <source>
        <dbReference type="Proteomes" id="UP000265742"/>
    </source>
</evidence>
<dbReference type="GO" id="GO:0055052">
    <property type="term" value="C:ATP-binding cassette (ABC) transporter complex, substrate-binding subunit-containing"/>
    <property type="evidence" value="ECO:0007669"/>
    <property type="project" value="TreeGrafter"/>
</dbReference>
<evidence type="ECO:0000256" key="1">
    <source>
        <dbReference type="ARBA" id="ARBA00008520"/>
    </source>
</evidence>
<evidence type="ECO:0000256" key="3">
    <source>
        <dbReference type="ARBA" id="ARBA00022729"/>
    </source>
</evidence>
<dbReference type="Pfam" id="PF01547">
    <property type="entry name" value="SBP_bac_1"/>
    <property type="match status" value="1"/>
</dbReference>
<evidence type="ECO:0000256" key="2">
    <source>
        <dbReference type="ARBA" id="ARBA00022448"/>
    </source>
</evidence>
<feature type="chain" id="PRO_5039574878" evidence="4">
    <location>
        <begin position="19"/>
        <end position="422"/>
    </location>
</feature>
<dbReference type="Proteomes" id="UP000265742">
    <property type="component" value="Unassembled WGS sequence"/>
</dbReference>
<protein>
    <submittedName>
        <fullName evidence="5">ABC transporter substrate-binding protein</fullName>
    </submittedName>
</protein>
<keyword evidence="2" id="KW-0813">Transport</keyword>
<comment type="similarity">
    <text evidence="1">Belongs to the bacterial solute-binding protein 1 family.</text>
</comment>
<organism evidence="5 6">
    <name type="scientific">Amnibacterium setariae</name>
    <dbReference type="NCBI Taxonomy" id="2306585"/>
    <lineage>
        <taxon>Bacteria</taxon>
        <taxon>Bacillati</taxon>
        <taxon>Actinomycetota</taxon>
        <taxon>Actinomycetes</taxon>
        <taxon>Micrococcales</taxon>
        <taxon>Microbacteriaceae</taxon>
        <taxon>Amnibacterium</taxon>
    </lineage>
</organism>
<keyword evidence="3 4" id="KW-0732">Signal</keyword>
<dbReference type="PANTHER" id="PTHR30061">
    <property type="entry name" value="MALTOSE-BINDING PERIPLASMIC PROTEIN"/>
    <property type="match status" value="1"/>
</dbReference>
<dbReference type="CDD" id="cd14750">
    <property type="entry name" value="PBP2_TMBP"/>
    <property type="match status" value="1"/>
</dbReference>
<comment type="caution">
    <text evidence="5">The sequence shown here is derived from an EMBL/GenBank/DDBJ whole genome shotgun (WGS) entry which is preliminary data.</text>
</comment>
<name>A0A3A1TTH9_9MICO</name>
<dbReference type="GO" id="GO:0042956">
    <property type="term" value="P:maltodextrin transmembrane transport"/>
    <property type="evidence" value="ECO:0007669"/>
    <property type="project" value="TreeGrafter"/>
</dbReference>
<proteinExistence type="inferred from homology"/>
<feature type="signal peptide" evidence="4">
    <location>
        <begin position="1"/>
        <end position="18"/>
    </location>
</feature>
<keyword evidence="6" id="KW-1185">Reference proteome</keyword>
<dbReference type="GO" id="GO:1901982">
    <property type="term" value="F:maltose binding"/>
    <property type="evidence" value="ECO:0007669"/>
    <property type="project" value="TreeGrafter"/>
</dbReference>
<accession>A0A3A1TTH9</accession>
<gene>
    <name evidence="5" type="ORF">D1781_16095</name>
</gene>
<dbReference type="Gene3D" id="3.40.190.10">
    <property type="entry name" value="Periplasmic binding protein-like II"/>
    <property type="match status" value="2"/>
</dbReference>
<evidence type="ECO:0000256" key="4">
    <source>
        <dbReference type="SAM" id="SignalP"/>
    </source>
</evidence>
<dbReference type="PANTHER" id="PTHR30061:SF50">
    <property type="entry name" value="MALTOSE_MALTODEXTRIN-BINDING PERIPLASMIC PROTEIN"/>
    <property type="match status" value="1"/>
</dbReference>
<dbReference type="OrthoDB" id="3495561at2"/>
<dbReference type="SUPFAM" id="SSF53850">
    <property type="entry name" value="Periplasmic binding protein-like II"/>
    <property type="match status" value="1"/>
</dbReference>
<dbReference type="EMBL" id="QXTG01000003">
    <property type="protein sequence ID" value="RIX26663.1"/>
    <property type="molecule type" value="Genomic_DNA"/>
</dbReference>